<dbReference type="RefSeq" id="WP_179650058.1">
    <property type="nucleotide sequence ID" value="NZ_CP022295.1"/>
</dbReference>
<evidence type="ECO:0000256" key="1">
    <source>
        <dbReference type="SAM" id="Phobius"/>
    </source>
</evidence>
<gene>
    <name evidence="2" type="ORF">BJ993_003319</name>
    <name evidence="3" type="ORF">CFH99_06980</name>
</gene>
<reference evidence="2 4" key="2">
    <citation type="submission" date="2020-07" db="EMBL/GenBank/DDBJ databases">
        <title>Sequencing the genomes of 1000 actinobacteria strains.</title>
        <authorList>
            <person name="Klenk H.-P."/>
        </authorList>
    </citation>
    <scope>NUCLEOTIDE SEQUENCE [LARGE SCALE GENOMIC DNA]</scope>
    <source>
        <strain evidence="2 4">DSM 15131</strain>
    </source>
</reference>
<protein>
    <submittedName>
        <fullName evidence="2">Uncharacterized protein</fullName>
    </submittedName>
</protein>
<feature type="transmembrane region" description="Helical" evidence="1">
    <location>
        <begin position="77"/>
        <end position="95"/>
    </location>
</feature>
<evidence type="ECO:0000313" key="5">
    <source>
        <dbReference type="Proteomes" id="UP000662818"/>
    </source>
</evidence>
<accession>A0A7Y9ZIP6</accession>
<keyword evidence="1" id="KW-0812">Transmembrane</keyword>
<dbReference type="EMBL" id="JACBZM010000001">
    <property type="protein sequence ID" value="NYI46239.1"/>
    <property type="molecule type" value="Genomic_DNA"/>
</dbReference>
<name>A0A7Y9ZIP6_9ACTN</name>
<dbReference type="AlphaFoldDB" id="A0A7Y9ZIP6"/>
<keyword evidence="5" id="KW-1185">Reference proteome</keyword>
<reference evidence="3 5" key="1">
    <citation type="submission" date="2017-06" db="EMBL/GenBank/DDBJ databases">
        <title>Complete Genome Sequence of the Soil Carbazole-Degrading Bacterium Nocardioides aromaticivorans IC177.</title>
        <authorList>
            <person name="Vejarano F."/>
            <person name="Suzuki-Minakuchi C."/>
            <person name="Ohtsubo Y."/>
            <person name="Tsuda M."/>
            <person name="Okada K."/>
            <person name="Nojiri H."/>
        </authorList>
    </citation>
    <scope>NUCLEOTIDE SEQUENCE [LARGE SCALE GENOMIC DNA]</scope>
    <source>
        <strain evidence="3 5">IC177</strain>
    </source>
</reference>
<evidence type="ECO:0000313" key="3">
    <source>
        <dbReference type="EMBL" id="QSR25366.1"/>
    </source>
</evidence>
<keyword evidence="1" id="KW-1133">Transmembrane helix</keyword>
<evidence type="ECO:0000313" key="2">
    <source>
        <dbReference type="EMBL" id="NYI46239.1"/>
    </source>
</evidence>
<feature type="transmembrane region" description="Helical" evidence="1">
    <location>
        <begin position="107"/>
        <end position="126"/>
    </location>
</feature>
<evidence type="ECO:0000313" key="4">
    <source>
        <dbReference type="Proteomes" id="UP000562045"/>
    </source>
</evidence>
<dbReference type="Proteomes" id="UP000662818">
    <property type="component" value="Chromosome"/>
</dbReference>
<organism evidence="2 4">
    <name type="scientific">Nocardioides aromaticivorans</name>
    <dbReference type="NCBI Taxonomy" id="200618"/>
    <lineage>
        <taxon>Bacteria</taxon>
        <taxon>Bacillati</taxon>
        <taxon>Actinomycetota</taxon>
        <taxon>Actinomycetes</taxon>
        <taxon>Propionibacteriales</taxon>
        <taxon>Nocardioidaceae</taxon>
        <taxon>Nocardioides</taxon>
    </lineage>
</organism>
<proteinExistence type="predicted"/>
<keyword evidence="1" id="KW-0472">Membrane</keyword>
<dbReference type="Proteomes" id="UP000562045">
    <property type="component" value="Unassembled WGS sequence"/>
</dbReference>
<sequence>MAATTASRPVAAGVGRIDVPGAVRGASTGFSILILGGLVAPFWTLLSTAVAAGWLALVAVVAFAVAARHSRNAGNPGLHGAVAALIAYALVLPLILPFEQGRNPGQIGLTVVTAVVVGWLAGLAFARPAARS</sequence>
<feature type="transmembrane region" description="Helical" evidence="1">
    <location>
        <begin position="42"/>
        <end position="65"/>
    </location>
</feature>
<dbReference type="EMBL" id="CP022295">
    <property type="protein sequence ID" value="QSR25366.1"/>
    <property type="molecule type" value="Genomic_DNA"/>
</dbReference>